<evidence type="ECO:0000313" key="1">
    <source>
        <dbReference type="EMBL" id="SIB77847.1"/>
    </source>
</evidence>
<accession>A0AB38D4A4</accession>
<comment type="caution">
    <text evidence="1">The sequence shown here is derived from an EMBL/GenBank/DDBJ whole genome shotgun (WGS) entry which is preliminary data.</text>
</comment>
<dbReference type="AlphaFoldDB" id="A0AB38D4A4"/>
<name>A0AB38D4A4_9MYCO</name>
<protein>
    <submittedName>
        <fullName evidence="1">Uncharacterized protein</fullName>
    </submittedName>
</protein>
<gene>
    <name evidence="1" type="ORF">SAMEA2070301_04517</name>
</gene>
<evidence type="ECO:0000313" key="2">
    <source>
        <dbReference type="Proteomes" id="UP000185210"/>
    </source>
</evidence>
<reference evidence="1 2" key="1">
    <citation type="submission" date="2016-11" db="EMBL/GenBank/DDBJ databases">
        <authorList>
            <consortium name="Pathogen Informatics"/>
        </authorList>
    </citation>
    <scope>NUCLEOTIDE SEQUENCE [LARGE SCALE GENOMIC DNA]</scope>
    <source>
        <strain evidence="1 2">104</strain>
    </source>
</reference>
<sequence length="49" mass="5608">MMHRQLLAVVALCLAIGAAAFRLGWWASDQLSSYAQEIDPRIERKYTKK</sequence>
<proteinExistence type="predicted"/>
<dbReference type="RefSeq" id="WP_164870657.1">
    <property type="nucleotide sequence ID" value="NZ_CAACXP010000003.1"/>
</dbReference>
<dbReference type="EMBL" id="FSHM01000008">
    <property type="protein sequence ID" value="SIB77847.1"/>
    <property type="molecule type" value="Genomic_DNA"/>
</dbReference>
<dbReference type="Proteomes" id="UP000185210">
    <property type="component" value="Unassembled WGS sequence"/>
</dbReference>
<organism evidence="1 2">
    <name type="scientific">Mycobacteroides abscessus subsp. abscessus</name>
    <dbReference type="NCBI Taxonomy" id="1185650"/>
    <lineage>
        <taxon>Bacteria</taxon>
        <taxon>Bacillati</taxon>
        <taxon>Actinomycetota</taxon>
        <taxon>Actinomycetes</taxon>
        <taxon>Mycobacteriales</taxon>
        <taxon>Mycobacteriaceae</taxon>
        <taxon>Mycobacteroides</taxon>
        <taxon>Mycobacteroides abscessus</taxon>
    </lineage>
</organism>